<dbReference type="Proteomes" id="UP000268857">
    <property type="component" value="Unassembled WGS sequence"/>
</dbReference>
<dbReference type="PANTHER" id="PTHR19271:SF16">
    <property type="entry name" value="CYTOCHROME B"/>
    <property type="match status" value="1"/>
</dbReference>
<keyword evidence="1" id="KW-0602">Photosynthesis</keyword>
<keyword evidence="3" id="KW-0472">Membrane</keyword>
<dbReference type="InterPro" id="IPR005797">
    <property type="entry name" value="Cyt_b/b6_N"/>
</dbReference>
<feature type="transmembrane region" description="Helical" evidence="3">
    <location>
        <begin position="69"/>
        <end position="88"/>
    </location>
</feature>
<comment type="caution">
    <text evidence="5">The sequence shown here is derived from an EMBL/GenBank/DDBJ whole genome shotgun (WGS) entry which is preliminary data.</text>
</comment>
<name>A0A433N861_CHLFR</name>
<dbReference type="OrthoDB" id="9804503at2"/>
<dbReference type="RefSeq" id="WP_016876529.1">
    <property type="nucleotide sequence ID" value="NZ_AJLN01000145.1"/>
</dbReference>
<dbReference type="Gene3D" id="1.20.810.10">
    <property type="entry name" value="Cytochrome Bc1 Complex, Chain C"/>
    <property type="match status" value="1"/>
</dbReference>
<evidence type="ECO:0000259" key="4">
    <source>
        <dbReference type="PROSITE" id="PS51002"/>
    </source>
</evidence>
<reference evidence="5 6" key="1">
    <citation type="journal article" date="2019" name="Genome Biol. Evol.">
        <title>Day and night: Metabolic profiles and evolutionary relationships of six axenic non-marine cyanobacteria.</title>
        <authorList>
            <person name="Will S.E."/>
            <person name="Henke P."/>
            <person name="Boedeker C."/>
            <person name="Huang S."/>
            <person name="Brinkmann H."/>
            <person name="Rohde M."/>
            <person name="Jarek M."/>
            <person name="Friedl T."/>
            <person name="Seufert S."/>
            <person name="Schumacher M."/>
            <person name="Overmann J."/>
            <person name="Neumann-Schaal M."/>
            <person name="Petersen J."/>
        </authorList>
    </citation>
    <scope>NUCLEOTIDE SEQUENCE [LARGE SCALE GENOMIC DNA]</scope>
    <source>
        <strain evidence="5 6">PCC 6912</strain>
    </source>
</reference>
<dbReference type="GO" id="GO:0015979">
    <property type="term" value="P:photosynthesis"/>
    <property type="evidence" value="ECO:0007669"/>
    <property type="project" value="UniProtKB-KW"/>
</dbReference>
<organism evidence="5 6">
    <name type="scientific">Chlorogloeopsis fritschii PCC 6912</name>
    <dbReference type="NCBI Taxonomy" id="211165"/>
    <lineage>
        <taxon>Bacteria</taxon>
        <taxon>Bacillati</taxon>
        <taxon>Cyanobacteriota</taxon>
        <taxon>Cyanophyceae</taxon>
        <taxon>Nostocales</taxon>
        <taxon>Chlorogloeopsidaceae</taxon>
        <taxon>Chlorogloeopsis</taxon>
    </lineage>
</organism>
<feature type="compositionally biased region" description="Polar residues" evidence="2">
    <location>
        <begin position="200"/>
        <end position="221"/>
    </location>
</feature>
<dbReference type="PANTHER" id="PTHR19271">
    <property type="entry name" value="CYTOCHROME B"/>
    <property type="match status" value="1"/>
</dbReference>
<feature type="transmembrane region" description="Helical" evidence="3">
    <location>
        <begin position="166"/>
        <end position="188"/>
    </location>
</feature>
<dbReference type="GO" id="GO:0022904">
    <property type="term" value="P:respiratory electron transport chain"/>
    <property type="evidence" value="ECO:0007669"/>
    <property type="project" value="InterPro"/>
</dbReference>
<evidence type="ECO:0000256" key="3">
    <source>
        <dbReference type="SAM" id="Phobius"/>
    </source>
</evidence>
<feature type="domain" description="Cytochrome b/b6 N-terminal region profile" evidence="4">
    <location>
        <begin position="1"/>
        <end position="195"/>
    </location>
</feature>
<dbReference type="InterPro" id="IPR016174">
    <property type="entry name" value="Di-haem_cyt_TM"/>
</dbReference>
<evidence type="ECO:0000313" key="5">
    <source>
        <dbReference type="EMBL" id="RUR77867.1"/>
    </source>
</evidence>
<dbReference type="GO" id="GO:0016491">
    <property type="term" value="F:oxidoreductase activity"/>
    <property type="evidence" value="ECO:0007669"/>
    <property type="project" value="InterPro"/>
</dbReference>
<evidence type="ECO:0000256" key="1">
    <source>
        <dbReference type="ARBA" id="ARBA00022531"/>
    </source>
</evidence>
<proteinExistence type="predicted"/>
<keyword evidence="3" id="KW-1133">Transmembrane helix</keyword>
<dbReference type="GO" id="GO:0009055">
    <property type="term" value="F:electron transfer activity"/>
    <property type="evidence" value="ECO:0007669"/>
    <property type="project" value="InterPro"/>
</dbReference>
<keyword evidence="6" id="KW-1185">Reference proteome</keyword>
<dbReference type="GO" id="GO:0016020">
    <property type="term" value="C:membrane"/>
    <property type="evidence" value="ECO:0007669"/>
    <property type="project" value="InterPro"/>
</dbReference>
<dbReference type="InterPro" id="IPR027387">
    <property type="entry name" value="Cytb/b6-like_sf"/>
</dbReference>
<dbReference type="EMBL" id="RSCJ01000016">
    <property type="protein sequence ID" value="RUR77867.1"/>
    <property type="molecule type" value="Genomic_DNA"/>
</dbReference>
<feature type="transmembrane region" description="Helical" evidence="3">
    <location>
        <begin position="12"/>
        <end position="39"/>
    </location>
</feature>
<dbReference type="AlphaFoldDB" id="A0A433N861"/>
<evidence type="ECO:0000256" key="2">
    <source>
        <dbReference type="SAM" id="MobiDB-lite"/>
    </source>
</evidence>
<protein>
    <recommendedName>
        <fullName evidence="4">Cytochrome b/b6 N-terminal region profile domain-containing protein</fullName>
    </recommendedName>
</protein>
<dbReference type="STRING" id="211165.GCA_000317285_06297"/>
<accession>A0A433N861</accession>
<feature type="region of interest" description="Disordered" evidence="2">
    <location>
        <begin position="198"/>
        <end position="221"/>
    </location>
</feature>
<sequence>MQNTEFDRVIRRIATILSVVIITLSFIAASTGILLSFYYEPAAGRAYQSLKMISEQVPYGWLFRKAHNIAGNAVIAIALVQIVVMFLGRRYRKSWLAAWISGILFTLMAIGLSWTAMILSWDQEGFWRFSIELGTIEAIPLIGSQLREILTGGAISTLTIQRLYTIHSYILSLAAIIISVVHLLSTLWQEKQMQREEVNTEVSNSNSQQLIQGAGTSLAES</sequence>
<gene>
    <name evidence="5" type="ORF">PCC6912_37480</name>
</gene>
<dbReference type="Pfam" id="PF00033">
    <property type="entry name" value="Cytochrome_B"/>
    <property type="match status" value="1"/>
</dbReference>
<evidence type="ECO:0000313" key="6">
    <source>
        <dbReference type="Proteomes" id="UP000268857"/>
    </source>
</evidence>
<keyword evidence="3" id="KW-0812">Transmembrane</keyword>
<feature type="transmembrane region" description="Helical" evidence="3">
    <location>
        <begin position="95"/>
        <end position="119"/>
    </location>
</feature>
<dbReference type="PROSITE" id="PS51002">
    <property type="entry name" value="CYTB_NTER"/>
    <property type="match status" value="1"/>
</dbReference>
<dbReference type="SUPFAM" id="SSF81342">
    <property type="entry name" value="Transmembrane di-heme cytochromes"/>
    <property type="match status" value="1"/>
</dbReference>